<organism evidence="7 8">
    <name type="scientific">Platanthera guangdongensis</name>
    <dbReference type="NCBI Taxonomy" id="2320717"/>
    <lineage>
        <taxon>Eukaryota</taxon>
        <taxon>Viridiplantae</taxon>
        <taxon>Streptophyta</taxon>
        <taxon>Embryophyta</taxon>
        <taxon>Tracheophyta</taxon>
        <taxon>Spermatophyta</taxon>
        <taxon>Magnoliopsida</taxon>
        <taxon>Liliopsida</taxon>
        <taxon>Asparagales</taxon>
        <taxon>Orchidaceae</taxon>
        <taxon>Orchidoideae</taxon>
        <taxon>Orchideae</taxon>
        <taxon>Orchidinae</taxon>
        <taxon>Platanthera</taxon>
    </lineage>
</organism>
<evidence type="ECO:0000313" key="8">
    <source>
        <dbReference type="Proteomes" id="UP001412067"/>
    </source>
</evidence>
<dbReference type="Pfam" id="PF00634">
    <property type="entry name" value="BRCA2"/>
    <property type="match status" value="2"/>
</dbReference>
<dbReference type="InterPro" id="IPR012340">
    <property type="entry name" value="NA-bd_OB-fold"/>
</dbReference>
<dbReference type="PANTHER" id="PTHR11289:SF0">
    <property type="entry name" value="BREAST CANCER TYPE 2 SUSCEPTIBILITY PROTEIN"/>
    <property type="match status" value="1"/>
</dbReference>
<evidence type="ECO:0000256" key="2">
    <source>
        <dbReference type="ARBA" id="ARBA00022763"/>
    </source>
</evidence>
<dbReference type="Pfam" id="PF09169">
    <property type="entry name" value="BRCA-2_helical"/>
    <property type="match status" value="1"/>
</dbReference>
<proteinExistence type="predicted"/>
<reference evidence="7 8" key="1">
    <citation type="journal article" date="2022" name="Nat. Plants">
        <title>Genomes of leafy and leafless Platanthera orchids illuminate the evolution of mycoheterotrophy.</title>
        <authorList>
            <person name="Li M.H."/>
            <person name="Liu K.W."/>
            <person name="Li Z."/>
            <person name="Lu H.C."/>
            <person name="Ye Q.L."/>
            <person name="Zhang D."/>
            <person name="Wang J.Y."/>
            <person name="Li Y.F."/>
            <person name="Zhong Z.M."/>
            <person name="Liu X."/>
            <person name="Yu X."/>
            <person name="Liu D.K."/>
            <person name="Tu X.D."/>
            <person name="Liu B."/>
            <person name="Hao Y."/>
            <person name="Liao X.Y."/>
            <person name="Jiang Y.T."/>
            <person name="Sun W.H."/>
            <person name="Chen J."/>
            <person name="Chen Y.Q."/>
            <person name="Ai Y."/>
            <person name="Zhai J.W."/>
            <person name="Wu S.S."/>
            <person name="Zhou Z."/>
            <person name="Hsiao Y.Y."/>
            <person name="Wu W.L."/>
            <person name="Chen Y.Y."/>
            <person name="Lin Y.F."/>
            <person name="Hsu J.L."/>
            <person name="Li C.Y."/>
            <person name="Wang Z.W."/>
            <person name="Zhao X."/>
            <person name="Zhong W.Y."/>
            <person name="Ma X.K."/>
            <person name="Ma L."/>
            <person name="Huang J."/>
            <person name="Chen G.Z."/>
            <person name="Huang M.Z."/>
            <person name="Huang L."/>
            <person name="Peng D.H."/>
            <person name="Luo Y.B."/>
            <person name="Zou S.Q."/>
            <person name="Chen S.P."/>
            <person name="Lan S."/>
            <person name="Tsai W.C."/>
            <person name="Van de Peer Y."/>
            <person name="Liu Z.J."/>
        </authorList>
    </citation>
    <scope>NUCLEOTIDE SEQUENCE [LARGE SCALE GENOMIC DNA]</scope>
    <source>
        <strain evidence="7">Lor288</strain>
    </source>
</reference>
<keyword evidence="4" id="KW-0233">DNA recombination</keyword>
<dbReference type="InterPro" id="IPR015187">
    <property type="entry name" value="BRCA2_OB_1"/>
</dbReference>
<sequence length="1036" mass="114752">MKDLLLQAEQTNLFSSKRSFLEQHAADPRCVEGGAAMFSTGSGKTLSVRQSSIQKARSLLEDSNTADSAIAASCRSECFPMFRTGLGKAVQVTESSMKKAAALLEGTNDMQDQLMDQIDLLKHKKNDNGILMNAGFRIGKTIDDNCVATLQSNPHFDSREIGLPRIPVCTPVDHSIHEEQDNRYTYPPLKFHTAGGRSISISTDALKRARTLLDDLGSEAFDGEVNANVLARSTCENEKISSKAPSNIKSVSFDSSHEERFLNRNVLEIPSPAKQLCRPLMKPIDSSALSMQVDSKHDHISSNNGSWSKPPNEYLFVEHIIAPLVENHPNGEKQISGKGRLCSSFKRPRISSSSRLAETEAAQPSTSVNCYCRASVSLRYPFRLQRRKLKDFFGGPPCRFSMLENVPDGARYMTSDTAENYRFRDTFSNIDLGPEELREMLLQSGALQGGTTEKWVSNHYKWIVWKLACLERCYPSKTISRFLTVSNVLEELKYRYEREVNYGHRSALKKVLDGDLSPSSMMILCVSAIRSGRRTDEMFSSSNLHENGNKLIEFDSNYAFTIELTDGWYSMDATLDMHLSKQLITGKLFVGQKLRVCGATLRGWDEPVSPLEANMVSFVLHINGTYRAHWADSLGLCKGVRAPLAFRCIKGGGGGVPSTVVGISRLYPILYKERLPDGGSIVRSESLEKKILQLYSQRRSDIAEDIISELEDAPIHVTDCGEGAKILRILEGSSEPEVLMAGMSSEQLISFSTYQAKQEALRQDNLHKKIEKAFEEAGLGSRDVTPFMRVKVMGLISVGSSRQGRPREGLITIWNPTEKQKLDLVEGQIYSVSCLAPLKGSSDFLHLQTRGASSEWNRLPSTASMNFKPFFIPRKSVPLSDLGEVPLASEFDISAVVVHVGKVYVSGCHKKQWIFVTDGSGGICGSSTEDQHDDCLLAVSFRSPIFGNDSLEPVNRHLSGSTVGFCNLIKRARDRNNHLWVAEATETSTYSVFCNISCGSHLKEAADSALKWANSSSSVLQKLEERVLCITGDRGT</sequence>
<dbReference type="EMBL" id="JBBWWR010000010">
    <property type="protein sequence ID" value="KAK8960368.1"/>
    <property type="molecule type" value="Genomic_DNA"/>
</dbReference>
<dbReference type="InterPro" id="IPR015205">
    <property type="entry name" value="Tower_dom"/>
</dbReference>
<evidence type="ECO:0000313" key="7">
    <source>
        <dbReference type="EMBL" id="KAK8960368.1"/>
    </source>
</evidence>
<dbReference type="Gene3D" id="2.40.50.140">
    <property type="entry name" value="Nucleic acid-binding proteins"/>
    <property type="match status" value="4"/>
</dbReference>
<keyword evidence="2" id="KW-0227">DNA damage</keyword>
<dbReference type="InterPro" id="IPR036315">
    <property type="entry name" value="BRCA2_hlx_sf"/>
</dbReference>
<accession>A0ABR2MBP3</accession>
<keyword evidence="8" id="KW-1185">Reference proteome</keyword>
<dbReference type="Proteomes" id="UP001412067">
    <property type="component" value="Unassembled WGS sequence"/>
</dbReference>
<comment type="caution">
    <text evidence="7">The sequence shown here is derived from an EMBL/GenBank/DDBJ whole genome shotgun (WGS) entry which is preliminary data.</text>
</comment>
<protein>
    <recommendedName>
        <fullName evidence="6">Tower domain-containing protein</fullName>
    </recommendedName>
</protein>
<dbReference type="Pfam" id="PF09103">
    <property type="entry name" value="BRCA-2_OB1"/>
    <property type="match status" value="1"/>
</dbReference>
<evidence type="ECO:0000256" key="3">
    <source>
        <dbReference type="ARBA" id="ARBA00023125"/>
    </source>
</evidence>
<evidence type="ECO:0000256" key="1">
    <source>
        <dbReference type="ARBA" id="ARBA00022737"/>
    </source>
</evidence>
<dbReference type="PANTHER" id="PTHR11289">
    <property type="entry name" value="BREAST CANCER TYPE 2 SUSCEPTIBILITY PROTEIN BRCA2"/>
    <property type="match status" value="1"/>
</dbReference>
<name>A0ABR2MBP3_9ASPA</name>
<dbReference type="SUPFAM" id="SSF81872">
    <property type="entry name" value="BRCA2 helical domain"/>
    <property type="match status" value="1"/>
</dbReference>
<dbReference type="SUPFAM" id="SSF81878">
    <property type="entry name" value="BRCA2 tower domain"/>
    <property type="match status" value="1"/>
</dbReference>
<dbReference type="PROSITE" id="PS50138">
    <property type="entry name" value="BRCA2_REPEAT"/>
    <property type="match status" value="3"/>
</dbReference>
<dbReference type="InterPro" id="IPR015252">
    <property type="entry name" value="BRCA2_hlx"/>
</dbReference>
<dbReference type="InterPro" id="IPR002093">
    <property type="entry name" value="BRCA2_repeat"/>
</dbReference>
<gene>
    <name evidence="7" type="ORF">KSP40_PGU014174</name>
</gene>
<dbReference type="SUPFAM" id="SSF50249">
    <property type="entry name" value="Nucleic acid-binding proteins"/>
    <property type="match status" value="3"/>
</dbReference>
<feature type="domain" description="Tower" evidence="6">
    <location>
        <begin position="672"/>
        <end position="713"/>
    </location>
</feature>
<keyword evidence="1" id="KW-0677">Repeat</keyword>
<dbReference type="InterPro" id="IPR015525">
    <property type="entry name" value="BRCA2"/>
</dbReference>
<evidence type="ECO:0000256" key="5">
    <source>
        <dbReference type="ARBA" id="ARBA00023204"/>
    </source>
</evidence>
<keyword evidence="5" id="KW-0234">DNA repair</keyword>
<dbReference type="CDD" id="cd04493">
    <property type="entry name" value="BRCA2DBD_OB1"/>
    <property type="match status" value="1"/>
</dbReference>
<evidence type="ECO:0000259" key="6">
    <source>
        <dbReference type="SMART" id="SM01341"/>
    </source>
</evidence>
<keyword evidence="3" id="KW-0238">DNA-binding</keyword>
<evidence type="ECO:0000256" key="4">
    <source>
        <dbReference type="ARBA" id="ARBA00023172"/>
    </source>
</evidence>
<dbReference type="SMART" id="SM01341">
    <property type="entry name" value="Tower"/>
    <property type="match status" value="1"/>
</dbReference>